<organism evidence="1 2">
    <name type="scientific">Lactuca virosa</name>
    <dbReference type="NCBI Taxonomy" id="75947"/>
    <lineage>
        <taxon>Eukaryota</taxon>
        <taxon>Viridiplantae</taxon>
        <taxon>Streptophyta</taxon>
        <taxon>Embryophyta</taxon>
        <taxon>Tracheophyta</taxon>
        <taxon>Spermatophyta</taxon>
        <taxon>Magnoliopsida</taxon>
        <taxon>eudicotyledons</taxon>
        <taxon>Gunneridae</taxon>
        <taxon>Pentapetalae</taxon>
        <taxon>asterids</taxon>
        <taxon>campanulids</taxon>
        <taxon>Asterales</taxon>
        <taxon>Asteraceae</taxon>
        <taxon>Cichorioideae</taxon>
        <taxon>Cichorieae</taxon>
        <taxon>Lactucinae</taxon>
        <taxon>Lactuca</taxon>
    </lineage>
</organism>
<reference evidence="1 2" key="1">
    <citation type="submission" date="2022-01" db="EMBL/GenBank/DDBJ databases">
        <authorList>
            <person name="Xiong W."/>
            <person name="Schranz E."/>
        </authorList>
    </citation>
    <scope>NUCLEOTIDE SEQUENCE [LARGE SCALE GENOMIC DNA]</scope>
</reference>
<name>A0AAU9NEM3_9ASTR</name>
<accession>A0AAU9NEM3</accession>
<evidence type="ECO:0000313" key="1">
    <source>
        <dbReference type="EMBL" id="CAH1436233.1"/>
    </source>
</evidence>
<dbReference type="AlphaFoldDB" id="A0AAU9NEM3"/>
<proteinExistence type="predicted"/>
<comment type="caution">
    <text evidence="1">The sequence shown here is derived from an EMBL/GenBank/DDBJ whole genome shotgun (WGS) entry which is preliminary data.</text>
</comment>
<gene>
    <name evidence="1" type="ORF">LVIROSA_LOCUS22617</name>
</gene>
<dbReference type="EMBL" id="CAKMRJ010004445">
    <property type="protein sequence ID" value="CAH1436233.1"/>
    <property type="molecule type" value="Genomic_DNA"/>
</dbReference>
<evidence type="ECO:0000313" key="2">
    <source>
        <dbReference type="Proteomes" id="UP001157418"/>
    </source>
</evidence>
<protein>
    <submittedName>
        <fullName evidence="1">Uncharacterized protein</fullName>
    </submittedName>
</protein>
<sequence length="68" mass="8197">MRGYQVVYKLEKKGFLLLQHNSPTRNLEQEDYFIALHFFHEFSRCLAPTQLQLLISMHQHTYIKFPIS</sequence>
<dbReference type="Proteomes" id="UP001157418">
    <property type="component" value="Unassembled WGS sequence"/>
</dbReference>
<keyword evidence="2" id="KW-1185">Reference proteome</keyword>